<dbReference type="AlphaFoldDB" id="A0A1S1PK26"/>
<name>A0A1S1PK26_9ACTN</name>
<organism evidence="1 2">
    <name type="scientific">Parafrankia soli</name>
    <dbReference type="NCBI Taxonomy" id="2599596"/>
    <lineage>
        <taxon>Bacteria</taxon>
        <taxon>Bacillati</taxon>
        <taxon>Actinomycetota</taxon>
        <taxon>Actinomycetes</taxon>
        <taxon>Frankiales</taxon>
        <taxon>Frankiaceae</taxon>
        <taxon>Parafrankia</taxon>
    </lineage>
</organism>
<evidence type="ECO:0000313" key="1">
    <source>
        <dbReference type="EMBL" id="OHV21012.1"/>
    </source>
</evidence>
<keyword evidence="2" id="KW-1185">Reference proteome</keyword>
<dbReference type="Proteomes" id="UP000179769">
    <property type="component" value="Unassembled WGS sequence"/>
</dbReference>
<accession>A0A1S1PK26</accession>
<gene>
    <name evidence="1" type="ORF">BBK14_27200</name>
</gene>
<dbReference type="EMBL" id="MAXA01000259">
    <property type="protein sequence ID" value="OHV21012.1"/>
    <property type="molecule type" value="Genomic_DNA"/>
</dbReference>
<protein>
    <submittedName>
        <fullName evidence="1">Uncharacterized protein</fullName>
    </submittedName>
</protein>
<sequence length="73" mass="7727">MRRTASVPTSAWPVTARGVVTPPGVWALVVPGVRVVAPFVDAADATRCALDLGLRPEEYMALPFVGLGRIVIL</sequence>
<proteinExistence type="predicted"/>
<reference evidence="2" key="1">
    <citation type="submission" date="2016-07" db="EMBL/GenBank/DDBJ databases">
        <title>Frankia sp. NRRL B-16219 Genome sequencing.</title>
        <authorList>
            <person name="Ghodhbane-Gtari F."/>
            <person name="Swanson E."/>
            <person name="Gueddou A."/>
            <person name="Louati M."/>
            <person name="Nouioui I."/>
            <person name="Hezbri K."/>
            <person name="Abebe-Akele F."/>
            <person name="Simpson S."/>
            <person name="Morris K."/>
            <person name="Thomas K."/>
            <person name="Gtari M."/>
            <person name="Tisa L.S."/>
        </authorList>
    </citation>
    <scope>NUCLEOTIDE SEQUENCE [LARGE SCALE GENOMIC DNA]</scope>
    <source>
        <strain evidence="2">NRRL B-16219</strain>
    </source>
</reference>
<evidence type="ECO:0000313" key="2">
    <source>
        <dbReference type="Proteomes" id="UP000179769"/>
    </source>
</evidence>
<comment type="caution">
    <text evidence="1">The sequence shown here is derived from an EMBL/GenBank/DDBJ whole genome shotgun (WGS) entry which is preliminary data.</text>
</comment>